<evidence type="ECO:0000313" key="2">
    <source>
        <dbReference type="Proteomes" id="UP000426027"/>
    </source>
</evidence>
<dbReference type="AlphaFoldDB" id="A0A6I6H6Y2"/>
<dbReference type="KEGG" id="fls:GLV81_09445"/>
<protein>
    <submittedName>
        <fullName evidence="1">Uncharacterized protein</fullName>
    </submittedName>
</protein>
<name>A0A6I6H6Y2_9BACT</name>
<evidence type="ECO:0000313" key="1">
    <source>
        <dbReference type="EMBL" id="QGW30031.1"/>
    </source>
</evidence>
<gene>
    <name evidence="1" type="ORF">GLV81_09445</name>
</gene>
<sequence>MPLRVVIYAKDIQLITGKKERSARRLLEAVRRHYGKRRNALVTVREFCMYTGLAEEDVRGVLVG</sequence>
<dbReference type="Proteomes" id="UP000426027">
    <property type="component" value="Chromosome"/>
</dbReference>
<proteinExistence type="predicted"/>
<dbReference type="EMBL" id="CP046566">
    <property type="protein sequence ID" value="QGW30031.1"/>
    <property type="molecule type" value="Genomic_DNA"/>
</dbReference>
<reference evidence="1 2" key="1">
    <citation type="submission" date="2019-11" db="EMBL/GenBank/DDBJ databases">
        <authorList>
            <person name="Im W.T."/>
        </authorList>
    </citation>
    <scope>NUCLEOTIDE SEQUENCE [LARGE SCALE GENOMIC DNA]</scope>
    <source>
        <strain evidence="1 2">SB-02</strain>
    </source>
</reference>
<keyword evidence="2" id="KW-1185">Reference proteome</keyword>
<organism evidence="1 2">
    <name type="scientific">Phnomibacter ginsenosidimutans</name>
    <dbReference type="NCBI Taxonomy" id="2676868"/>
    <lineage>
        <taxon>Bacteria</taxon>
        <taxon>Pseudomonadati</taxon>
        <taxon>Bacteroidota</taxon>
        <taxon>Chitinophagia</taxon>
        <taxon>Chitinophagales</taxon>
        <taxon>Chitinophagaceae</taxon>
        <taxon>Phnomibacter</taxon>
    </lineage>
</organism>
<accession>A0A6I6H6Y2</accession>